<feature type="domain" description="SseB protein N-terminal" evidence="2">
    <location>
        <begin position="83"/>
        <end position="199"/>
    </location>
</feature>
<organism evidence="4 5">
    <name type="scientific">Hymenobacter fodinae</name>
    <dbReference type="NCBI Taxonomy" id="2510796"/>
    <lineage>
        <taxon>Bacteria</taxon>
        <taxon>Pseudomonadati</taxon>
        <taxon>Bacteroidota</taxon>
        <taxon>Cytophagia</taxon>
        <taxon>Cytophagales</taxon>
        <taxon>Hymenobacteraceae</taxon>
        <taxon>Hymenobacter</taxon>
    </lineage>
</organism>
<name>A0A4Z0P392_9BACT</name>
<dbReference type="Proteomes" id="UP000298337">
    <property type="component" value="Unassembled WGS sequence"/>
</dbReference>
<dbReference type="InterPro" id="IPR009839">
    <property type="entry name" value="SseB_N"/>
</dbReference>
<dbReference type="AlphaFoldDB" id="A0A4Z0P392"/>
<keyword evidence="5" id="KW-1185">Reference proteome</keyword>
<evidence type="ECO:0008006" key="6">
    <source>
        <dbReference type="Google" id="ProtNLM"/>
    </source>
</evidence>
<gene>
    <name evidence="4" type="ORF">EU556_14715</name>
</gene>
<evidence type="ECO:0000259" key="2">
    <source>
        <dbReference type="Pfam" id="PF07179"/>
    </source>
</evidence>
<feature type="compositionally biased region" description="Basic and acidic residues" evidence="1">
    <location>
        <begin position="1"/>
        <end position="13"/>
    </location>
</feature>
<evidence type="ECO:0000313" key="5">
    <source>
        <dbReference type="Proteomes" id="UP000298337"/>
    </source>
</evidence>
<feature type="domain" description="SseB protein C-terminal" evidence="3">
    <location>
        <begin position="212"/>
        <end position="319"/>
    </location>
</feature>
<sequence>MGLFDFLKKKPEDITPAPASTSTPAASPSPSAADAPSGPRYKGSNYQMPTPPAPAPMPQIPPAPPIPIPQTPDLAAFEPRNILEQLLLQAATDPAFRSPFYQALLGEEVVVVMAPKEDQEPGEITPTEGMEIQLQVLHDGKIPVFTSAERIYESGAVPADSVTYMRLRGHDFFSMVQGAECALNPFSPVGKLLAVEEIQALLAGQLFEAPNPQDVQVALHQPAEEPVALKEALREYAAGQDHIHAIYMAEMQMQHNPEERRLLLAFHTDQQDPAFLQDLGPVIQNNIGEAQFVDLMLVDPTSEEPLVQYLLTTEPVYQRA</sequence>
<evidence type="ECO:0000313" key="4">
    <source>
        <dbReference type="EMBL" id="TGE06114.1"/>
    </source>
</evidence>
<dbReference type="Pfam" id="PF07179">
    <property type="entry name" value="SseB"/>
    <property type="match status" value="1"/>
</dbReference>
<feature type="compositionally biased region" description="Low complexity" evidence="1">
    <location>
        <begin position="15"/>
        <end position="37"/>
    </location>
</feature>
<accession>A0A4Z0P392</accession>
<evidence type="ECO:0000256" key="1">
    <source>
        <dbReference type="SAM" id="MobiDB-lite"/>
    </source>
</evidence>
<comment type="caution">
    <text evidence="4">The sequence shown here is derived from an EMBL/GenBank/DDBJ whole genome shotgun (WGS) entry which is preliminary data.</text>
</comment>
<proteinExistence type="predicted"/>
<feature type="compositionally biased region" description="Pro residues" evidence="1">
    <location>
        <begin position="49"/>
        <end position="59"/>
    </location>
</feature>
<dbReference type="InterPro" id="IPR027945">
    <property type="entry name" value="SseB_C"/>
</dbReference>
<dbReference type="RefSeq" id="WP_135434905.1">
    <property type="nucleotide sequence ID" value="NZ_SRLA01000003.1"/>
</dbReference>
<feature type="region of interest" description="Disordered" evidence="1">
    <location>
        <begin position="1"/>
        <end position="59"/>
    </location>
</feature>
<evidence type="ECO:0000259" key="3">
    <source>
        <dbReference type="Pfam" id="PF14581"/>
    </source>
</evidence>
<dbReference type="Pfam" id="PF14581">
    <property type="entry name" value="SseB_C"/>
    <property type="match status" value="1"/>
</dbReference>
<reference evidence="4 5" key="1">
    <citation type="submission" date="2019-04" db="EMBL/GenBank/DDBJ databases">
        <authorList>
            <person name="Feng G."/>
            <person name="Zhang J."/>
            <person name="Zhu H."/>
        </authorList>
    </citation>
    <scope>NUCLEOTIDE SEQUENCE [LARGE SCALE GENOMIC DNA]</scope>
    <source>
        <strain evidence="4 5">92R-1</strain>
    </source>
</reference>
<dbReference type="EMBL" id="SRLA01000003">
    <property type="protein sequence ID" value="TGE06114.1"/>
    <property type="molecule type" value="Genomic_DNA"/>
</dbReference>
<dbReference type="OrthoDB" id="768046at2"/>
<protein>
    <recommendedName>
        <fullName evidence="6">Enhanced serine sensitivity protein SseB</fullName>
    </recommendedName>
</protein>